<proteinExistence type="predicted"/>
<accession>A0A8J2K1S4</accession>
<feature type="compositionally biased region" description="Polar residues" evidence="1">
    <location>
        <begin position="39"/>
        <end position="49"/>
    </location>
</feature>
<protein>
    <submittedName>
        <fullName evidence="2">Uncharacterized protein</fullName>
    </submittedName>
</protein>
<feature type="compositionally biased region" description="Basic and acidic residues" evidence="1">
    <location>
        <begin position="64"/>
        <end position="75"/>
    </location>
</feature>
<comment type="caution">
    <text evidence="2">The sequence shown here is derived from an EMBL/GenBank/DDBJ whole genome shotgun (WGS) entry which is preliminary data.</text>
</comment>
<name>A0A8J2K1S4_9HEXA</name>
<sequence length="75" mass="8435">NVRKAFTVGPEALNIPYLFPSAHLAGTSTRKARARTTSEYLTSDENTLELSKKEKQKKTNSSSRDSEERRYTLSA</sequence>
<evidence type="ECO:0000313" key="2">
    <source>
        <dbReference type="EMBL" id="CAG7718269.1"/>
    </source>
</evidence>
<feature type="region of interest" description="Disordered" evidence="1">
    <location>
        <begin position="26"/>
        <end position="75"/>
    </location>
</feature>
<dbReference type="Proteomes" id="UP000708208">
    <property type="component" value="Unassembled WGS sequence"/>
</dbReference>
<organism evidence="2 3">
    <name type="scientific">Allacma fusca</name>
    <dbReference type="NCBI Taxonomy" id="39272"/>
    <lineage>
        <taxon>Eukaryota</taxon>
        <taxon>Metazoa</taxon>
        <taxon>Ecdysozoa</taxon>
        <taxon>Arthropoda</taxon>
        <taxon>Hexapoda</taxon>
        <taxon>Collembola</taxon>
        <taxon>Symphypleona</taxon>
        <taxon>Sminthuridae</taxon>
        <taxon>Allacma</taxon>
    </lineage>
</organism>
<dbReference type="AlphaFoldDB" id="A0A8J2K1S4"/>
<dbReference type="EMBL" id="CAJVCH010052134">
    <property type="protein sequence ID" value="CAG7718269.1"/>
    <property type="molecule type" value="Genomic_DNA"/>
</dbReference>
<evidence type="ECO:0000313" key="3">
    <source>
        <dbReference type="Proteomes" id="UP000708208"/>
    </source>
</evidence>
<evidence type="ECO:0000256" key="1">
    <source>
        <dbReference type="SAM" id="MobiDB-lite"/>
    </source>
</evidence>
<keyword evidence="3" id="KW-1185">Reference proteome</keyword>
<feature type="non-terminal residue" evidence="2">
    <location>
        <position position="1"/>
    </location>
</feature>
<reference evidence="2" key="1">
    <citation type="submission" date="2021-06" db="EMBL/GenBank/DDBJ databases">
        <authorList>
            <person name="Hodson N. C."/>
            <person name="Mongue J. A."/>
            <person name="Jaron S. K."/>
        </authorList>
    </citation>
    <scope>NUCLEOTIDE SEQUENCE</scope>
</reference>
<gene>
    <name evidence="2" type="ORF">AFUS01_LOCUS7673</name>
</gene>